<dbReference type="SUPFAM" id="SSF46689">
    <property type="entry name" value="Homeodomain-like"/>
    <property type="match status" value="1"/>
</dbReference>
<dbReference type="PRINTS" id="PR00032">
    <property type="entry name" value="HTHARAC"/>
</dbReference>
<feature type="domain" description="HTH araC/xylS-type" evidence="4">
    <location>
        <begin position="202"/>
        <end position="300"/>
    </location>
</feature>
<evidence type="ECO:0000256" key="3">
    <source>
        <dbReference type="ARBA" id="ARBA00023163"/>
    </source>
</evidence>
<dbReference type="PANTHER" id="PTHR47893">
    <property type="entry name" value="REGULATORY PROTEIN PCHR"/>
    <property type="match status" value="1"/>
</dbReference>
<gene>
    <name evidence="5" type="ORF">A8806_10829</name>
</gene>
<dbReference type="SMART" id="SM00342">
    <property type="entry name" value="HTH_ARAC"/>
    <property type="match status" value="1"/>
</dbReference>
<keyword evidence="3" id="KW-0804">Transcription</keyword>
<dbReference type="InterPro" id="IPR009057">
    <property type="entry name" value="Homeodomain-like_sf"/>
</dbReference>
<evidence type="ECO:0000256" key="1">
    <source>
        <dbReference type="ARBA" id="ARBA00023015"/>
    </source>
</evidence>
<dbReference type="PROSITE" id="PS01124">
    <property type="entry name" value="HTH_ARAC_FAMILY_2"/>
    <property type="match status" value="1"/>
</dbReference>
<dbReference type="RefSeq" id="WP_109731702.1">
    <property type="nucleotide sequence ID" value="NZ_BAAACK010000003.1"/>
</dbReference>
<evidence type="ECO:0000256" key="2">
    <source>
        <dbReference type="ARBA" id="ARBA00023125"/>
    </source>
</evidence>
<dbReference type="GO" id="GO:0043565">
    <property type="term" value="F:sequence-specific DNA binding"/>
    <property type="evidence" value="ECO:0007669"/>
    <property type="project" value="InterPro"/>
</dbReference>
<dbReference type="EMBL" id="QGDL01000008">
    <property type="protein sequence ID" value="PWJ28514.1"/>
    <property type="molecule type" value="Genomic_DNA"/>
</dbReference>
<comment type="caution">
    <text evidence="5">The sequence shown here is derived from an EMBL/GenBank/DDBJ whole genome shotgun (WGS) entry which is preliminary data.</text>
</comment>
<dbReference type="OrthoDB" id="9772607at2"/>
<dbReference type="Proteomes" id="UP000245845">
    <property type="component" value="Unassembled WGS sequence"/>
</dbReference>
<evidence type="ECO:0000313" key="5">
    <source>
        <dbReference type="EMBL" id="PWJ28514.1"/>
    </source>
</evidence>
<dbReference type="PROSITE" id="PS00041">
    <property type="entry name" value="HTH_ARAC_FAMILY_1"/>
    <property type="match status" value="1"/>
</dbReference>
<dbReference type="InterPro" id="IPR018060">
    <property type="entry name" value="HTH_AraC"/>
</dbReference>
<sequence length="303" mass="34281">MEHNLEQIEQGLSLLHDGSQMETCRLFLGIELSFFTFRSDQLTLPHDALAHVLEINYCRAGRMGWKMENGNTVYLGPGNYSLHTMDVCANSVMTFPNNYYEGFALCVDLDLLSSDPPELLVGTGITGEFLHQKFCKSGILTSFAGNAQTESIFSGFYDQPDEFSLPCRKLKALELLLYLGKCSVSANEHLADYQADQVEIIRNIHEQLTRHMEQHFTIESLAKQYLINPTTLKTVFKAVYGNSIAAHTREHRMERAASLLLETNDSISQIAQAVGYGNQSKFTAAFKEYFQVLPTEYRRQHRG</sequence>
<dbReference type="AlphaFoldDB" id="A0A2Y9CA64"/>
<accession>A0A2Y9CA64</accession>
<protein>
    <submittedName>
        <fullName evidence="5">AraC-like DNA-binding protein</fullName>
    </submittedName>
</protein>
<evidence type="ECO:0000259" key="4">
    <source>
        <dbReference type="PROSITE" id="PS01124"/>
    </source>
</evidence>
<reference evidence="5 6" key="1">
    <citation type="submission" date="2018-05" db="EMBL/GenBank/DDBJ databases">
        <title>The Hungate 1000. A catalogue of reference genomes from the rumen microbiome.</title>
        <authorList>
            <person name="Kelly W."/>
        </authorList>
    </citation>
    <scope>NUCLEOTIDE SEQUENCE [LARGE SCALE GENOMIC DNA]</scope>
    <source>
        <strain evidence="5 6">NLAE-zl-C242</strain>
    </source>
</reference>
<dbReference type="InterPro" id="IPR053142">
    <property type="entry name" value="PchR_regulatory_protein"/>
</dbReference>
<name>A0A2Y9CA64_9FIRM</name>
<dbReference type="Gene3D" id="1.10.10.60">
    <property type="entry name" value="Homeodomain-like"/>
    <property type="match status" value="1"/>
</dbReference>
<dbReference type="GO" id="GO:0003700">
    <property type="term" value="F:DNA-binding transcription factor activity"/>
    <property type="evidence" value="ECO:0007669"/>
    <property type="project" value="InterPro"/>
</dbReference>
<evidence type="ECO:0000313" key="6">
    <source>
        <dbReference type="Proteomes" id="UP000245845"/>
    </source>
</evidence>
<dbReference type="Pfam" id="PF12833">
    <property type="entry name" value="HTH_18"/>
    <property type="match status" value="1"/>
</dbReference>
<keyword evidence="1" id="KW-0805">Transcription regulation</keyword>
<dbReference type="InterPro" id="IPR020449">
    <property type="entry name" value="Tscrpt_reg_AraC-type_HTH"/>
</dbReference>
<organism evidence="5 6">
    <name type="scientific">Faecalicatena orotica</name>
    <dbReference type="NCBI Taxonomy" id="1544"/>
    <lineage>
        <taxon>Bacteria</taxon>
        <taxon>Bacillati</taxon>
        <taxon>Bacillota</taxon>
        <taxon>Clostridia</taxon>
        <taxon>Lachnospirales</taxon>
        <taxon>Lachnospiraceae</taxon>
        <taxon>Faecalicatena</taxon>
    </lineage>
</organism>
<dbReference type="InterPro" id="IPR018062">
    <property type="entry name" value="HTH_AraC-typ_CS"/>
</dbReference>
<keyword evidence="6" id="KW-1185">Reference proteome</keyword>
<dbReference type="PANTHER" id="PTHR47893:SF1">
    <property type="entry name" value="REGULATORY PROTEIN PCHR"/>
    <property type="match status" value="1"/>
</dbReference>
<keyword evidence="2 5" id="KW-0238">DNA-binding</keyword>
<proteinExistence type="predicted"/>